<protein>
    <submittedName>
        <fullName evidence="1">Uncharacterized protein</fullName>
    </submittedName>
</protein>
<dbReference type="EMBL" id="MU003500">
    <property type="protein sequence ID" value="KAF2473408.1"/>
    <property type="molecule type" value="Genomic_DNA"/>
</dbReference>
<keyword evidence="2" id="KW-1185">Reference proteome</keyword>
<gene>
    <name evidence="1" type="ORF">BDR25DRAFT_392560</name>
</gene>
<proteinExistence type="predicted"/>
<comment type="caution">
    <text evidence="1">The sequence shown here is derived from an EMBL/GenBank/DDBJ whole genome shotgun (WGS) entry which is preliminary data.</text>
</comment>
<reference evidence="1" key="1">
    <citation type="journal article" date="2020" name="Stud. Mycol.">
        <title>101 Dothideomycetes genomes: a test case for predicting lifestyles and emergence of pathogens.</title>
        <authorList>
            <person name="Haridas S."/>
            <person name="Albert R."/>
            <person name="Binder M."/>
            <person name="Bloem J."/>
            <person name="Labutti K."/>
            <person name="Salamov A."/>
            <person name="Andreopoulos B."/>
            <person name="Baker S."/>
            <person name="Barry K."/>
            <person name="Bills G."/>
            <person name="Bluhm B."/>
            <person name="Cannon C."/>
            <person name="Castanera R."/>
            <person name="Culley D."/>
            <person name="Daum C."/>
            <person name="Ezra D."/>
            <person name="Gonzalez J."/>
            <person name="Henrissat B."/>
            <person name="Kuo A."/>
            <person name="Liang C."/>
            <person name="Lipzen A."/>
            <person name="Lutzoni F."/>
            <person name="Magnuson J."/>
            <person name="Mondo S."/>
            <person name="Nolan M."/>
            <person name="Ohm R."/>
            <person name="Pangilinan J."/>
            <person name="Park H.-J."/>
            <person name="Ramirez L."/>
            <person name="Alfaro M."/>
            <person name="Sun H."/>
            <person name="Tritt A."/>
            <person name="Yoshinaga Y."/>
            <person name="Zwiers L.-H."/>
            <person name="Turgeon B."/>
            <person name="Goodwin S."/>
            <person name="Spatafora J."/>
            <person name="Crous P."/>
            <person name="Grigoriev I."/>
        </authorList>
    </citation>
    <scope>NUCLEOTIDE SEQUENCE</scope>
    <source>
        <strain evidence="1">ATCC 200398</strain>
    </source>
</reference>
<name>A0ACB6R3K1_9PLEO</name>
<evidence type="ECO:0000313" key="2">
    <source>
        <dbReference type="Proteomes" id="UP000799755"/>
    </source>
</evidence>
<accession>A0ACB6R3K1</accession>
<evidence type="ECO:0000313" key="1">
    <source>
        <dbReference type="EMBL" id="KAF2473408.1"/>
    </source>
</evidence>
<dbReference type="Proteomes" id="UP000799755">
    <property type="component" value="Unassembled WGS sequence"/>
</dbReference>
<organism evidence="1 2">
    <name type="scientific">Lindgomyces ingoldianus</name>
    <dbReference type="NCBI Taxonomy" id="673940"/>
    <lineage>
        <taxon>Eukaryota</taxon>
        <taxon>Fungi</taxon>
        <taxon>Dikarya</taxon>
        <taxon>Ascomycota</taxon>
        <taxon>Pezizomycotina</taxon>
        <taxon>Dothideomycetes</taxon>
        <taxon>Pleosporomycetidae</taxon>
        <taxon>Pleosporales</taxon>
        <taxon>Lindgomycetaceae</taxon>
        <taxon>Lindgomyces</taxon>
    </lineage>
</organism>
<sequence>MKSASPAATSALSWLHRFKPQYQSLKQRRGSKISLIVCYRCAPFPLPISRAANRVRICLAFGNNNSRTLLLYRHLTAFQPSAPKAASDMPSPLSVRDMVRMRRISLVPLIEGMLDAQNRSPRYSRRRAAGQFVTNIGARAEGQRMQPCIVVVGVASGGRLLCEQPTTQNITAAFNLMEAPRIMCVLIGLSYTPQGPKEQPSARATAENRYCLCCNASELSVCFVTILIDFFSPPSFDLEKHCLRRFIMAGPALQLFPPPPRPPRQPSPNRKLRVKPPTPEPTAEKMESAKSTKAPTDFHELIIQVNSVPVSPSNSVAAPPRAHIPNSSATRSPTQESRPIFDSPPRPREPSPTMHRKASHRIQDPRAPSPSLPVRDDQRKQRSPNSSPVLNRVASPAFSEIRTVHSASPTLVRANSAATNFTRQSTGEEIPIRSIFPVYNPTVPLAQQQYKPTQASPTHIPKTQISRSPYSPEFYIPHSNIAGDGSTSPPPKPFFTPSHLLDNLWVACNGQEDPAVQLYTLRMHRATAANPTITFGTTPSLPFYSLGQANLAGEHEVQSIMQELLIQRHHPTQPRVLPIAHLDLIAPPSMDSQVFDPLQQESTTLLTSIYPKLAALQALDAAANTPAASHIALTDPGATSPAAQALAEGVLMSAAQRECCALAWTRDAPQQQTNPWAQHMPSEGSYSLHHPSLGIFPIQIEGDCSVINKPSTRPMTAIYGHNIPSTPRLNNQKPASITIMNPYILSPTSPRATAFANGLPPPPPRLDSLGLDARPISITPSEMDVTQLPTTTDATADDAMLARLDFANDALILNLGALSRFGNPFLIDVAASTLLAVAVAEAVRGRRSRNASQENFEPPPPSIVLGKKGPSTAKQFKDSFVDGYEAWGGKKHGNPVSSLRKWSIRSTTTGHTSKSESFDKDIELGEWYGQSQTKTKSKEGKQKKKKEEKDEDKLPLVTRTIISVLTFAFKTVVFVLRIAIKIVAGVVVMIIGISSRLPFKTFFVLVIGTVDGAGIAFVKPKALCFTSELSILITKTSLAILKTEE</sequence>